<gene>
    <name evidence="2" type="ORF">OBE_09829</name>
</gene>
<name>K1SMG1_9ZZZZ</name>
<dbReference type="PANTHER" id="PTHR38450">
    <property type="entry name" value="STAGE V SPORULATION PROTEIN AC-RELATED"/>
    <property type="match status" value="1"/>
</dbReference>
<dbReference type="NCBIfam" id="TIGR02839">
    <property type="entry name" value="spore_V_AE"/>
    <property type="match status" value="1"/>
</dbReference>
<proteinExistence type="predicted"/>
<reference evidence="2" key="1">
    <citation type="journal article" date="2013" name="Environ. Microbiol.">
        <title>Microbiota from the distal guts of lean and obese adolescents exhibit partial functional redundancy besides clear differences in community structure.</title>
        <authorList>
            <person name="Ferrer M."/>
            <person name="Ruiz A."/>
            <person name="Lanza F."/>
            <person name="Haange S.B."/>
            <person name="Oberbach A."/>
            <person name="Till H."/>
            <person name="Bargiela R."/>
            <person name="Campoy C."/>
            <person name="Segura M.T."/>
            <person name="Richter M."/>
            <person name="von Bergen M."/>
            <person name="Seifert J."/>
            <person name="Suarez A."/>
        </authorList>
    </citation>
    <scope>NUCLEOTIDE SEQUENCE</scope>
</reference>
<keyword evidence="1" id="KW-1133">Transmembrane helix</keyword>
<protein>
    <submittedName>
        <fullName evidence="2">Sporulation stage V, protein AE</fullName>
    </submittedName>
</protein>
<keyword evidence="1" id="KW-0812">Transmembrane</keyword>
<comment type="caution">
    <text evidence="2">The sequence shown here is derived from an EMBL/GenBank/DDBJ whole genome shotgun (WGS) entry which is preliminary data.</text>
</comment>
<accession>K1SMG1</accession>
<organism evidence="2">
    <name type="scientific">human gut metagenome</name>
    <dbReference type="NCBI Taxonomy" id="408170"/>
    <lineage>
        <taxon>unclassified sequences</taxon>
        <taxon>metagenomes</taxon>
        <taxon>organismal metagenomes</taxon>
    </lineage>
</organism>
<dbReference type="Pfam" id="PF03862">
    <property type="entry name" value="SpoVAC_SpoVAEB"/>
    <property type="match status" value="1"/>
</dbReference>
<dbReference type="PANTHER" id="PTHR38450:SF2">
    <property type="entry name" value="STAGE V SPORULATION PROTEIN AEB"/>
    <property type="match status" value="1"/>
</dbReference>
<keyword evidence="1" id="KW-0472">Membrane</keyword>
<feature type="transmembrane region" description="Helical" evidence="1">
    <location>
        <begin position="94"/>
        <end position="113"/>
    </location>
</feature>
<dbReference type="InterPro" id="IPR014204">
    <property type="entry name" value="Spore_V_AE"/>
</dbReference>
<dbReference type="EMBL" id="AJWZ01006792">
    <property type="protein sequence ID" value="EKC58768.1"/>
    <property type="molecule type" value="Genomic_DNA"/>
</dbReference>
<sequence>MEKILLSFLFCGAICLIAQIILDNTKLTPGHITSIFVVLGALLDTFNIYDIIVEKVGGGAMVPITSFGHQLIHGGLHQAEGAGVFGLVMGMFDLTASGISAAIIFSFFLTLIFKPRN</sequence>
<dbReference type="InterPro" id="IPR005562">
    <property type="entry name" value="SpoVA"/>
</dbReference>
<evidence type="ECO:0000313" key="2">
    <source>
        <dbReference type="EMBL" id="EKC58768.1"/>
    </source>
</evidence>
<dbReference type="AlphaFoldDB" id="K1SMG1"/>
<evidence type="ECO:0000256" key="1">
    <source>
        <dbReference type="SAM" id="Phobius"/>
    </source>
</evidence>